<evidence type="ECO:0000256" key="22">
    <source>
        <dbReference type="ARBA" id="ARBA00023167"/>
    </source>
</evidence>
<evidence type="ECO:0000256" key="2">
    <source>
        <dbReference type="ARBA" id="ARBA00004766"/>
    </source>
</evidence>
<dbReference type="InterPro" id="IPR001341">
    <property type="entry name" value="Asp_kinase"/>
</dbReference>
<dbReference type="GO" id="GO:0009089">
    <property type="term" value="P:lysine biosynthetic process via diaminopimelate"/>
    <property type="evidence" value="ECO:0007669"/>
    <property type="project" value="UniProtKB-UniPathway"/>
</dbReference>
<evidence type="ECO:0000256" key="15">
    <source>
        <dbReference type="ARBA" id="ARBA00022777"/>
    </source>
</evidence>
<dbReference type="UniPathway" id="UPA00034">
    <property type="reaction ID" value="UER00015"/>
</dbReference>
<comment type="catalytic activity">
    <reaction evidence="27">
        <text>L-homoserine + NAD(+) = L-aspartate 4-semialdehyde + NADH + H(+)</text>
        <dbReference type="Rhea" id="RHEA:15757"/>
        <dbReference type="ChEBI" id="CHEBI:15378"/>
        <dbReference type="ChEBI" id="CHEBI:57476"/>
        <dbReference type="ChEBI" id="CHEBI:57540"/>
        <dbReference type="ChEBI" id="CHEBI:57945"/>
        <dbReference type="ChEBI" id="CHEBI:537519"/>
        <dbReference type="EC" id="1.1.1.3"/>
    </reaction>
    <physiologicalReaction direction="right-to-left" evidence="27">
        <dbReference type="Rhea" id="RHEA:15759"/>
    </physiologicalReaction>
</comment>
<comment type="catalytic activity">
    <reaction evidence="26">
        <text>L-homoserine + NADP(+) = L-aspartate 4-semialdehyde + NADPH + H(+)</text>
        <dbReference type="Rhea" id="RHEA:15761"/>
        <dbReference type="ChEBI" id="CHEBI:15378"/>
        <dbReference type="ChEBI" id="CHEBI:57476"/>
        <dbReference type="ChEBI" id="CHEBI:57783"/>
        <dbReference type="ChEBI" id="CHEBI:58349"/>
        <dbReference type="ChEBI" id="CHEBI:537519"/>
        <dbReference type="EC" id="1.1.1.3"/>
    </reaction>
    <physiologicalReaction direction="right-to-left" evidence="26">
        <dbReference type="Rhea" id="RHEA:15763"/>
    </physiologicalReaction>
</comment>
<dbReference type="InterPro" id="IPR018042">
    <property type="entry name" value="Aspartate_kinase_CS"/>
</dbReference>
<dbReference type="UniPathway" id="UPA00050">
    <property type="reaction ID" value="UER00063"/>
</dbReference>
<dbReference type="AlphaFoldDB" id="A0A1H2QVG6"/>
<dbReference type="GO" id="GO:0046872">
    <property type="term" value="F:metal ion binding"/>
    <property type="evidence" value="ECO:0007669"/>
    <property type="project" value="UniProtKB-KW"/>
</dbReference>
<dbReference type="GO" id="GO:0009090">
    <property type="term" value="P:homoserine biosynthetic process"/>
    <property type="evidence" value="ECO:0007669"/>
    <property type="project" value="UniProtKB-ARBA"/>
</dbReference>
<evidence type="ECO:0000256" key="13">
    <source>
        <dbReference type="ARBA" id="ARBA00022723"/>
    </source>
</evidence>
<feature type="domain" description="ACT" evidence="28">
    <location>
        <begin position="392"/>
        <end position="470"/>
    </location>
</feature>
<dbReference type="Gene3D" id="1.20.120.1320">
    <property type="entry name" value="Aspartokinase, catalytic domain"/>
    <property type="match status" value="1"/>
</dbReference>
<dbReference type="EMBL" id="FNND01000001">
    <property type="protein sequence ID" value="SDW10439.1"/>
    <property type="molecule type" value="Genomic_DNA"/>
</dbReference>
<dbReference type="Gene3D" id="3.40.50.720">
    <property type="entry name" value="NAD(P)-binding Rossmann-like Domain"/>
    <property type="match status" value="1"/>
</dbReference>
<dbReference type="GO" id="GO:0009088">
    <property type="term" value="P:threonine biosynthetic process"/>
    <property type="evidence" value="ECO:0007669"/>
    <property type="project" value="UniProtKB-UniPathway"/>
</dbReference>
<dbReference type="InterPro" id="IPR011147">
    <property type="entry name" value="Bifunc_Aspkin/hSer_DH"/>
</dbReference>
<comment type="pathway">
    <text evidence="5">Amino-acid biosynthesis; L-methionine biosynthesis via de novo pathway; L-homoserine from L-aspartate: step 3/3.</text>
</comment>
<dbReference type="Gene3D" id="3.40.1160.10">
    <property type="entry name" value="Acetylglutamate kinase-like"/>
    <property type="match status" value="1"/>
</dbReference>
<evidence type="ECO:0000256" key="11">
    <source>
        <dbReference type="ARBA" id="ARBA00022679"/>
    </source>
</evidence>
<evidence type="ECO:0000313" key="30">
    <source>
        <dbReference type="Proteomes" id="UP000182771"/>
    </source>
</evidence>
<dbReference type="Proteomes" id="UP000182771">
    <property type="component" value="Unassembled WGS sequence"/>
</dbReference>
<evidence type="ECO:0000256" key="5">
    <source>
        <dbReference type="ARBA" id="ARBA00005062"/>
    </source>
</evidence>
<dbReference type="PROSITE" id="PS01042">
    <property type="entry name" value="HOMOSER_DHGENASE"/>
    <property type="match status" value="1"/>
</dbReference>
<dbReference type="SUPFAM" id="SSF55347">
    <property type="entry name" value="Glyceraldehyde-3-phosphate dehydrogenase-like, C-terminal domain"/>
    <property type="match status" value="1"/>
</dbReference>
<evidence type="ECO:0000256" key="20">
    <source>
        <dbReference type="ARBA" id="ARBA00023053"/>
    </source>
</evidence>
<evidence type="ECO:0000256" key="17">
    <source>
        <dbReference type="ARBA" id="ARBA00022857"/>
    </source>
</evidence>
<keyword evidence="12" id="KW-0791">Threonine biosynthesis</keyword>
<comment type="subunit">
    <text evidence="9">Homotetramer.</text>
</comment>
<dbReference type="RefSeq" id="WP_016419546.1">
    <property type="nucleotide sequence ID" value="NZ_FNND01000001.1"/>
</dbReference>
<proteinExistence type="inferred from homology"/>
<dbReference type="GO" id="GO:0009086">
    <property type="term" value="P:methionine biosynthetic process"/>
    <property type="evidence" value="ECO:0007669"/>
    <property type="project" value="UniProtKB-KW"/>
</dbReference>
<comment type="similarity">
    <text evidence="8">In the N-terminal section; belongs to the aspartokinase family.</text>
</comment>
<keyword evidence="19" id="KW-0520">NAD</keyword>
<keyword evidence="17" id="KW-0521">NADP</keyword>
<dbReference type="PROSITE" id="PS51671">
    <property type="entry name" value="ACT"/>
    <property type="match status" value="2"/>
</dbReference>
<dbReference type="CDD" id="cd04921">
    <property type="entry name" value="ACT_AKi-HSDH-ThrA-like_1"/>
    <property type="match status" value="1"/>
</dbReference>
<comment type="pathway">
    <text evidence="6">Amino-acid biosynthesis; L-threonine biosynthesis; L-threonine from L-aspartate: step 1/5.</text>
</comment>
<keyword evidence="18" id="KW-0560">Oxidoreductase</keyword>
<dbReference type="PROSITE" id="PS00324">
    <property type="entry name" value="ASPARTOKINASE"/>
    <property type="match status" value="1"/>
</dbReference>
<evidence type="ECO:0000256" key="9">
    <source>
        <dbReference type="ARBA" id="ARBA00011881"/>
    </source>
</evidence>
<dbReference type="InterPro" id="IPR001342">
    <property type="entry name" value="HDH_cat"/>
</dbReference>
<dbReference type="UniPathway" id="UPA00051">
    <property type="reaction ID" value="UER00462"/>
</dbReference>
<dbReference type="FunFam" id="3.30.2130.10:FF:000001">
    <property type="entry name" value="Bifunctional aspartokinase/homoserine dehydrogenase"/>
    <property type="match status" value="1"/>
</dbReference>
<evidence type="ECO:0000256" key="6">
    <source>
        <dbReference type="ARBA" id="ARBA00005139"/>
    </source>
</evidence>
<dbReference type="Pfam" id="PF00742">
    <property type="entry name" value="Homoserine_dh"/>
    <property type="match status" value="1"/>
</dbReference>
<keyword evidence="21" id="KW-0457">Lysine biosynthesis</keyword>
<evidence type="ECO:0000259" key="28">
    <source>
        <dbReference type="PROSITE" id="PS51671"/>
    </source>
</evidence>
<dbReference type="InterPro" id="IPR005106">
    <property type="entry name" value="Asp/hSer_DH_NAD-bd"/>
</dbReference>
<dbReference type="CDD" id="cd04243">
    <property type="entry name" value="AAK_AK-HSDH-like"/>
    <property type="match status" value="1"/>
</dbReference>
<dbReference type="InterPro" id="IPR036393">
    <property type="entry name" value="AceGlu_kinase-like_sf"/>
</dbReference>
<evidence type="ECO:0000256" key="7">
    <source>
        <dbReference type="ARBA" id="ARBA00007952"/>
    </source>
</evidence>
<dbReference type="FunFam" id="3.30.360.10:FF:000006">
    <property type="entry name" value="Bifunctional aspartokinase/homoserine dehydrogenase"/>
    <property type="match status" value="1"/>
</dbReference>
<keyword evidence="16" id="KW-0067">ATP-binding</keyword>
<dbReference type="SUPFAM" id="SSF55021">
    <property type="entry name" value="ACT-like"/>
    <property type="match status" value="2"/>
</dbReference>
<evidence type="ECO:0000256" key="4">
    <source>
        <dbReference type="ARBA" id="ARBA00005056"/>
    </source>
</evidence>
<comment type="similarity">
    <text evidence="7">In the C-terminal section; belongs to the homoserine dehydrogenase family.</text>
</comment>
<evidence type="ECO:0000256" key="19">
    <source>
        <dbReference type="ARBA" id="ARBA00023027"/>
    </source>
</evidence>
<protein>
    <submittedName>
        <fullName evidence="29">Aspartate kinase</fullName>
    </submittedName>
</protein>
<dbReference type="SUPFAM" id="SSF53633">
    <property type="entry name" value="Carbamate kinase-like"/>
    <property type="match status" value="1"/>
</dbReference>
<evidence type="ECO:0000256" key="18">
    <source>
        <dbReference type="ARBA" id="ARBA00023002"/>
    </source>
</evidence>
<organism evidence="29 30">
    <name type="scientific">Capnocytophaga granulosa</name>
    <dbReference type="NCBI Taxonomy" id="45242"/>
    <lineage>
        <taxon>Bacteria</taxon>
        <taxon>Pseudomonadati</taxon>
        <taxon>Bacteroidota</taxon>
        <taxon>Flavobacteriia</taxon>
        <taxon>Flavobacteriales</taxon>
        <taxon>Flavobacteriaceae</taxon>
        <taxon>Capnocytophaga</taxon>
    </lineage>
</organism>
<dbReference type="Gene3D" id="3.30.2130.10">
    <property type="entry name" value="VC0802-like"/>
    <property type="match status" value="1"/>
</dbReference>
<dbReference type="NCBIfam" id="NF006959">
    <property type="entry name" value="PRK09436.1"/>
    <property type="match status" value="1"/>
</dbReference>
<dbReference type="GO" id="GO:0004072">
    <property type="term" value="F:aspartate kinase activity"/>
    <property type="evidence" value="ECO:0007669"/>
    <property type="project" value="UniProtKB-EC"/>
</dbReference>
<dbReference type="InterPro" id="IPR002912">
    <property type="entry name" value="ACT_dom"/>
</dbReference>
<dbReference type="InterPro" id="IPR001048">
    <property type="entry name" value="Asp/Glu/Uridylate_kinase"/>
</dbReference>
<keyword evidence="30" id="KW-1185">Reference proteome</keyword>
<dbReference type="GO" id="GO:0004412">
    <property type="term" value="F:homoserine dehydrogenase activity"/>
    <property type="evidence" value="ECO:0007669"/>
    <property type="project" value="UniProtKB-EC"/>
</dbReference>
<comment type="caution">
    <text evidence="29">The sequence shown here is derived from an EMBL/GenBank/DDBJ whole genome shotgun (WGS) entry which is preliminary data.</text>
</comment>
<dbReference type="InterPro" id="IPR045865">
    <property type="entry name" value="ACT-like_dom_sf"/>
</dbReference>
<evidence type="ECO:0000256" key="26">
    <source>
        <dbReference type="ARBA" id="ARBA00048841"/>
    </source>
</evidence>
<dbReference type="InterPro" id="IPR054352">
    <property type="entry name" value="ACT_Aspartokinase"/>
</dbReference>
<keyword evidence="14" id="KW-0547">Nucleotide-binding</keyword>
<comment type="pathway">
    <text evidence="4">Amino-acid biosynthesis; L-threonine biosynthesis; L-threonine from L-aspartate: step 3/5.</text>
</comment>
<evidence type="ECO:0000256" key="14">
    <source>
        <dbReference type="ARBA" id="ARBA00022741"/>
    </source>
</evidence>
<dbReference type="Gene3D" id="3.30.360.10">
    <property type="entry name" value="Dihydrodipicolinate Reductase, domain 2"/>
    <property type="match status" value="1"/>
</dbReference>
<evidence type="ECO:0000256" key="16">
    <source>
        <dbReference type="ARBA" id="ARBA00022840"/>
    </source>
</evidence>
<dbReference type="SUPFAM" id="SSF51735">
    <property type="entry name" value="NAD(P)-binding Rossmann-fold domains"/>
    <property type="match status" value="1"/>
</dbReference>
<keyword evidence="23" id="KW-0511">Multifunctional enzyme</keyword>
<feature type="domain" description="ACT" evidence="28">
    <location>
        <begin position="312"/>
        <end position="386"/>
    </location>
</feature>
<accession>A0A1H2QVG6</accession>
<sequence length="811" mass="88497">MLLIKFGGSSVGSVENLQRVVQIVKKQTEPFIMVVSAFSGVTNTLQSLGENALKNTHQPILEALKERHISMAKSLLHINKQTNALVHIGKTVLGLENLCNSICTLGELSERTKARIMAQGELLSAFIICEYLNQEGVHVGYLPSEKYIVADGDPLNAVVDFAQTEQRMREIDTTASYIAPGYIAANPTGELVVLGRGGSDYTASIYGYCLGAKQVELWSDVNGMQNANPKLVKNTKVISQMSYEEAFEMAYFGAKVIYPPAIRPAMEKKIPVLLLNTLAPEEKGTRIHVATQGHTDKVLGVSTLSDISMITISGIGLAGTKGSARRVFQALEQADVNVILITQSCSEQSICFGIKTSDAKSAKEALEHEFAQEIGSLINPIERTDNHVILALIGDNMNHQTGLSGKVFSALGANGVNIQAIAQGASERNISVVIDARDEHKAVNVVHERLFQEVIKRVHLFIIGAGNVGGQFIDIVYKQQEYFRKHQKVDLRVVMVANSRQYVFSDEGLPQEALGALSAGKAISYDTPTALAELIIATNRRNSIVVDNTASAEVAALYPQLIRKSISVVTCNKIAGSAPLEQYTALMELVKNQNCDFQYETSVGAALPIIKTLQNLLLSGDTVRRIDAVVSGSLNFIFNHYNATTPFVEIVKQAQREGYTEPDPRIDLSGLDVIRKILILSREAGYRKEMSEVVFESFLPEKSLETPSVEAFYEVLEKNEAFFQDLYHSAQSKGAKLNVVAQLLEGDIKVSLQQIPATSPFYQLDGKDNIVAFYTDMYPTEPLVIKGAGAGAKVTASGVLSDVMYVANKQK</sequence>
<comment type="function">
    <text evidence="24">Bifunctional aspartate kinase and homoserine dehydrogenase that catalyzes the first and the third steps toward the synthesis of lysine, methionine and threonine from aspartate.</text>
</comment>
<dbReference type="Pfam" id="PF00696">
    <property type="entry name" value="AA_kinase"/>
    <property type="match status" value="1"/>
</dbReference>
<evidence type="ECO:0000256" key="25">
    <source>
        <dbReference type="ARBA" id="ARBA00048561"/>
    </source>
</evidence>
<dbReference type="PIRSF" id="PIRSF000727">
    <property type="entry name" value="ThrA"/>
    <property type="match status" value="1"/>
</dbReference>
<keyword evidence="20" id="KW-0915">Sodium</keyword>
<evidence type="ECO:0000256" key="23">
    <source>
        <dbReference type="ARBA" id="ARBA00023268"/>
    </source>
</evidence>
<dbReference type="InterPro" id="IPR019811">
    <property type="entry name" value="HDH_CS"/>
</dbReference>
<evidence type="ECO:0000256" key="3">
    <source>
        <dbReference type="ARBA" id="ARBA00004986"/>
    </source>
</evidence>
<evidence type="ECO:0000256" key="21">
    <source>
        <dbReference type="ARBA" id="ARBA00023154"/>
    </source>
</evidence>
<dbReference type="Pfam" id="PF22468">
    <property type="entry name" value="ACT_9"/>
    <property type="match status" value="2"/>
</dbReference>
<dbReference type="PANTHER" id="PTHR43070">
    <property type="match status" value="1"/>
</dbReference>
<dbReference type="InterPro" id="IPR036291">
    <property type="entry name" value="NAD(P)-bd_dom_sf"/>
</dbReference>
<gene>
    <name evidence="29" type="ORF">SAMN05444420_101252</name>
</gene>
<keyword evidence="13" id="KW-0479">Metal-binding</keyword>
<evidence type="ECO:0000256" key="24">
    <source>
        <dbReference type="ARBA" id="ARBA00044938"/>
    </source>
</evidence>
<dbReference type="OrthoDB" id="9799110at2"/>
<dbReference type="PANTHER" id="PTHR43070:SF3">
    <property type="entry name" value="HOMOSERINE DEHYDROGENASE"/>
    <property type="match status" value="1"/>
</dbReference>
<keyword evidence="22" id="KW-0486">Methionine biosynthesis</keyword>
<dbReference type="GO" id="GO:0050661">
    <property type="term" value="F:NADP binding"/>
    <property type="evidence" value="ECO:0007669"/>
    <property type="project" value="InterPro"/>
</dbReference>
<comment type="cofactor">
    <cofactor evidence="1">
        <name>a metal cation</name>
        <dbReference type="ChEBI" id="CHEBI:25213"/>
    </cofactor>
</comment>
<dbReference type="Pfam" id="PF03447">
    <property type="entry name" value="NAD_binding_3"/>
    <property type="match status" value="1"/>
</dbReference>
<keyword evidence="15 29" id="KW-0418">Kinase</keyword>
<dbReference type="InterPro" id="IPR049638">
    <property type="entry name" value="AK-HD"/>
</dbReference>
<keyword evidence="11" id="KW-0808">Transferase</keyword>
<dbReference type="GeneID" id="85017878"/>
<comment type="pathway">
    <text evidence="3">Amino-acid biosynthesis; L-methionine biosynthesis via de novo pathway; L-homoserine from L-aspartate: step 1/3.</text>
</comment>
<evidence type="ECO:0000313" key="29">
    <source>
        <dbReference type="EMBL" id="SDW10439.1"/>
    </source>
</evidence>
<comment type="pathway">
    <text evidence="2">Amino-acid biosynthesis; L-lysine biosynthesis via DAP pathway; (S)-tetrahydrodipicolinate from L-aspartate: step 1/4.</text>
</comment>
<reference evidence="29 30" key="1">
    <citation type="submission" date="2016-10" db="EMBL/GenBank/DDBJ databases">
        <authorList>
            <person name="Varghese N."/>
            <person name="Submissions S."/>
        </authorList>
    </citation>
    <scope>NUCLEOTIDE SEQUENCE [LARGE SCALE GENOMIC DNA]</scope>
    <source>
        <strain evidence="29 30">DSM 11449</strain>
    </source>
</reference>
<dbReference type="InterPro" id="IPR042199">
    <property type="entry name" value="AsparK_Bifunc_asparK/hSer_DH"/>
</dbReference>
<evidence type="ECO:0000256" key="8">
    <source>
        <dbReference type="ARBA" id="ARBA00010046"/>
    </source>
</evidence>
<keyword evidence="10" id="KW-0028">Amino-acid biosynthesis</keyword>
<evidence type="ECO:0000256" key="12">
    <source>
        <dbReference type="ARBA" id="ARBA00022697"/>
    </source>
</evidence>
<comment type="catalytic activity">
    <reaction evidence="25">
        <text>L-aspartate + ATP = 4-phospho-L-aspartate + ADP</text>
        <dbReference type="Rhea" id="RHEA:23776"/>
        <dbReference type="ChEBI" id="CHEBI:29991"/>
        <dbReference type="ChEBI" id="CHEBI:30616"/>
        <dbReference type="ChEBI" id="CHEBI:57535"/>
        <dbReference type="ChEBI" id="CHEBI:456216"/>
        <dbReference type="EC" id="2.7.2.4"/>
    </reaction>
    <physiologicalReaction direction="left-to-right" evidence="25">
        <dbReference type="Rhea" id="RHEA:23777"/>
    </physiologicalReaction>
</comment>
<evidence type="ECO:0000256" key="27">
    <source>
        <dbReference type="ARBA" id="ARBA00049031"/>
    </source>
</evidence>
<evidence type="ECO:0000256" key="10">
    <source>
        <dbReference type="ARBA" id="ARBA00022605"/>
    </source>
</evidence>
<evidence type="ECO:0000256" key="1">
    <source>
        <dbReference type="ARBA" id="ARBA00001920"/>
    </source>
</evidence>
<dbReference type="GO" id="GO:0005524">
    <property type="term" value="F:ATP binding"/>
    <property type="evidence" value="ECO:0007669"/>
    <property type="project" value="UniProtKB-KW"/>
</dbReference>
<dbReference type="NCBIfam" id="TIGR00657">
    <property type="entry name" value="asp_kinases"/>
    <property type="match status" value="1"/>
</dbReference>
<name>A0A1H2QVG6_9FLAO</name>